<accession>A0AAE1API7</accession>
<dbReference type="EMBL" id="JAWDGP010001469">
    <property type="protein sequence ID" value="KAK3791523.1"/>
    <property type="molecule type" value="Genomic_DNA"/>
</dbReference>
<protein>
    <submittedName>
        <fullName evidence="1">Uncharacterized protein</fullName>
    </submittedName>
</protein>
<comment type="caution">
    <text evidence="1">The sequence shown here is derived from an EMBL/GenBank/DDBJ whole genome shotgun (WGS) entry which is preliminary data.</text>
</comment>
<gene>
    <name evidence="1" type="ORF">RRG08_061536</name>
</gene>
<reference evidence="1" key="1">
    <citation type="journal article" date="2023" name="G3 (Bethesda)">
        <title>A reference genome for the long-term kleptoplast-retaining sea slug Elysia crispata morphotype clarki.</title>
        <authorList>
            <person name="Eastman K.E."/>
            <person name="Pendleton A.L."/>
            <person name="Shaikh M.A."/>
            <person name="Suttiyut T."/>
            <person name="Ogas R."/>
            <person name="Tomko P."/>
            <person name="Gavelis G."/>
            <person name="Widhalm J.R."/>
            <person name="Wisecaver J.H."/>
        </authorList>
    </citation>
    <scope>NUCLEOTIDE SEQUENCE</scope>
    <source>
        <strain evidence="1">ECLA1</strain>
    </source>
</reference>
<evidence type="ECO:0000313" key="2">
    <source>
        <dbReference type="Proteomes" id="UP001283361"/>
    </source>
</evidence>
<dbReference type="AlphaFoldDB" id="A0AAE1API7"/>
<keyword evidence="2" id="KW-1185">Reference proteome</keyword>
<evidence type="ECO:0000313" key="1">
    <source>
        <dbReference type="EMBL" id="KAK3791523.1"/>
    </source>
</evidence>
<organism evidence="1 2">
    <name type="scientific">Elysia crispata</name>
    <name type="common">lettuce slug</name>
    <dbReference type="NCBI Taxonomy" id="231223"/>
    <lineage>
        <taxon>Eukaryota</taxon>
        <taxon>Metazoa</taxon>
        <taxon>Spiralia</taxon>
        <taxon>Lophotrochozoa</taxon>
        <taxon>Mollusca</taxon>
        <taxon>Gastropoda</taxon>
        <taxon>Heterobranchia</taxon>
        <taxon>Euthyneura</taxon>
        <taxon>Panpulmonata</taxon>
        <taxon>Sacoglossa</taxon>
        <taxon>Placobranchoidea</taxon>
        <taxon>Plakobranchidae</taxon>
        <taxon>Elysia</taxon>
    </lineage>
</organism>
<name>A0AAE1API7_9GAST</name>
<sequence>MFPQWVRSGIDYSLSPVGWSRWSGCHGALSEWFSPVAVRREDVNCNVTISSRTDQSQSVYYGRPCSRSNPGVPVVITGPGTALWTTVDCGLGRCTGGHSSGEACHVTVCVDMAGSARKQLVKSRHKNTIKTIHCSTLISRTDLQRKMSNACEPDSNLVWKFRSGVLKTVEFYELWVSSSSAQTYVNRNRQNLLNWYSTSATSHPDLLFPQQQDRI</sequence>
<dbReference type="Proteomes" id="UP001283361">
    <property type="component" value="Unassembled WGS sequence"/>
</dbReference>
<proteinExistence type="predicted"/>